<name>A0A1E3AEE6_9FIRM</name>
<reference evidence="2 3" key="1">
    <citation type="submission" date="2016-07" db="EMBL/GenBank/DDBJ databases">
        <title>Characterization of isolates of Eisenbergiella tayi derived from blood cultures, using whole genome sequencing.</title>
        <authorList>
            <person name="Burdz T."/>
            <person name="Wiebe D."/>
            <person name="Huynh C."/>
            <person name="Bernard K."/>
        </authorList>
    </citation>
    <scope>NUCLEOTIDE SEQUENCE [LARGE SCALE GENOMIC DNA]</scope>
    <source>
        <strain evidence="2 3">NML 110608</strain>
    </source>
</reference>
<dbReference type="Proteomes" id="UP000094067">
    <property type="component" value="Unassembled WGS sequence"/>
</dbReference>
<keyword evidence="1" id="KW-0472">Membrane</keyword>
<feature type="transmembrane region" description="Helical" evidence="1">
    <location>
        <begin position="31"/>
        <end position="48"/>
    </location>
</feature>
<accession>A0A1E3AEE6</accession>
<keyword evidence="1" id="KW-1133">Transmembrane helix</keyword>
<evidence type="ECO:0000256" key="1">
    <source>
        <dbReference type="SAM" id="Phobius"/>
    </source>
</evidence>
<gene>
    <name evidence="2" type="ORF">BEI61_02486</name>
</gene>
<keyword evidence="1" id="KW-0812">Transmembrane</keyword>
<comment type="caution">
    <text evidence="2">The sequence shown here is derived from an EMBL/GenBank/DDBJ whole genome shotgun (WGS) entry which is preliminary data.</text>
</comment>
<dbReference type="EMBL" id="MCGH01000002">
    <property type="protein sequence ID" value="ODM06596.1"/>
    <property type="molecule type" value="Genomic_DNA"/>
</dbReference>
<evidence type="ECO:0000313" key="2">
    <source>
        <dbReference type="EMBL" id="ODM06596.1"/>
    </source>
</evidence>
<dbReference type="RefSeq" id="WP_009252660.1">
    <property type="nucleotide sequence ID" value="NZ_BAABXS010000001.1"/>
</dbReference>
<feature type="transmembrane region" description="Helical" evidence="1">
    <location>
        <begin position="7"/>
        <end position="25"/>
    </location>
</feature>
<proteinExistence type="predicted"/>
<sequence length="50" mass="5628">MRDMWKLVGIVVFSIAFGMILTVLISNRLASLIVAIILLLVSYNVIFCEK</sequence>
<dbReference type="AlphaFoldDB" id="A0A1E3AEE6"/>
<protein>
    <submittedName>
        <fullName evidence="2">Uncharacterized protein</fullName>
    </submittedName>
</protein>
<organism evidence="2 3">
    <name type="scientific">Eisenbergiella tayi</name>
    <dbReference type="NCBI Taxonomy" id="1432052"/>
    <lineage>
        <taxon>Bacteria</taxon>
        <taxon>Bacillati</taxon>
        <taxon>Bacillota</taxon>
        <taxon>Clostridia</taxon>
        <taxon>Lachnospirales</taxon>
        <taxon>Lachnospiraceae</taxon>
        <taxon>Eisenbergiella</taxon>
    </lineage>
</organism>
<evidence type="ECO:0000313" key="3">
    <source>
        <dbReference type="Proteomes" id="UP000094067"/>
    </source>
</evidence>